<reference evidence="1 2" key="1">
    <citation type="journal article" date="2018" name="J. Allergy Clin. Immunol.">
        <title>High-quality assembly of Dermatophagoides pteronyssinus genome and transcriptome reveals a wide range of novel allergens.</title>
        <authorList>
            <person name="Liu X.Y."/>
            <person name="Yang K.Y."/>
            <person name="Wang M.Q."/>
            <person name="Kwok J.S."/>
            <person name="Zeng X."/>
            <person name="Yang Z."/>
            <person name="Xiao X.J."/>
            <person name="Lau C.P."/>
            <person name="Li Y."/>
            <person name="Huang Z.M."/>
            <person name="Ba J.G."/>
            <person name="Yim A.K."/>
            <person name="Ouyang C.Y."/>
            <person name="Ngai S.M."/>
            <person name="Chan T.F."/>
            <person name="Leung E.L."/>
            <person name="Liu L."/>
            <person name="Liu Z.G."/>
            <person name="Tsui S.K."/>
        </authorList>
    </citation>
    <scope>NUCLEOTIDE SEQUENCE [LARGE SCALE GENOMIC DNA]</scope>
    <source>
        <strain evidence="1">Derp</strain>
    </source>
</reference>
<comment type="caution">
    <text evidence="1">The sequence shown here is derived from an EMBL/GenBank/DDBJ whole genome shotgun (WGS) entry which is preliminary data.</text>
</comment>
<evidence type="ECO:0000313" key="1">
    <source>
        <dbReference type="EMBL" id="KAH9421887.1"/>
    </source>
</evidence>
<keyword evidence="2" id="KW-1185">Reference proteome</keyword>
<reference evidence="1 2" key="2">
    <citation type="journal article" date="2022" name="Mol. Biol. Evol.">
        <title>Comparative Genomics Reveals Insights into the Divergent Evolution of Astigmatic Mites and Household Pest Adaptations.</title>
        <authorList>
            <person name="Xiong Q."/>
            <person name="Wan A.T."/>
            <person name="Liu X."/>
            <person name="Fung C.S."/>
            <person name="Xiao X."/>
            <person name="Malainual N."/>
            <person name="Hou J."/>
            <person name="Wang L."/>
            <person name="Wang M."/>
            <person name="Yang K.Y."/>
            <person name="Cui Y."/>
            <person name="Leung E.L."/>
            <person name="Nong W."/>
            <person name="Shin S.K."/>
            <person name="Au S.W."/>
            <person name="Jeong K.Y."/>
            <person name="Chew F.T."/>
            <person name="Hui J.H."/>
            <person name="Leung T.F."/>
            <person name="Tungtrongchitr A."/>
            <person name="Zhong N."/>
            <person name="Liu Z."/>
            <person name="Tsui S.K."/>
        </authorList>
    </citation>
    <scope>NUCLEOTIDE SEQUENCE [LARGE SCALE GENOMIC DNA]</scope>
    <source>
        <strain evidence="1">Derp</strain>
    </source>
</reference>
<dbReference type="Proteomes" id="UP000887458">
    <property type="component" value="Unassembled WGS sequence"/>
</dbReference>
<accession>A0ABQ8JHH3</accession>
<gene>
    <name evidence="1" type="ORF">DERP_002177</name>
</gene>
<name>A0ABQ8JHH3_DERPT</name>
<evidence type="ECO:0000313" key="2">
    <source>
        <dbReference type="Proteomes" id="UP000887458"/>
    </source>
</evidence>
<dbReference type="EMBL" id="NJHN03000037">
    <property type="protein sequence ID" value="KAH9421887.1"/>
    <property type="molecule type" value="Genomic_DNA"/>
</dbReference>
<sequence>MKIVYTRLLTNQISISSSSSSLLRCIIFNNLYLSIVYLDFRIKIEKKFIKVDASFSIVKFIEFKGNNSFPDR</sequence>
<proteinExistence type="predicted"/>
<organism evidence="1 2">
    <name type="scientific">Dermatophagoides pteronyssinus</name>
    <name type="common">European house dust mite</name>
    <dbReference type="NCBI Taxonomy" id="6956"/>
    <lineage>
        <taxon>Eukaryota</taxon>
        <taxon>Metazoa</taxon>
        <taxon>Ecdysozoa</taxon>
        <taxon>Arthropoda</taxon>
        <taxon>Chelicerata</taxon>
        <taxon>Arachnida</taxon>
        <taxon>Acari</taxon>
        <taxon>Acariformes</taxon>
        <taxon>Sarcoptiformes</taxon>
        <taxon>Astigmata</taxon>
        <taxon>Psoroptidia</taxon>
        <taxon>Analgoidea</taxon>
        <taxon>Pyroglyphidae</taxon>
        <taxon>Dermatophagoidinae</taxon>
        <taxon>Dermatophagoides</taxon>
    </lineage>
</organism>
<protein>
    <submittedName>
        <fullName evidence="1">Uncharacterized protein</fullName>
    </submittedName>
</protein>